<proteinExistence type="predicted"/>
<dbReference type="EMBL" id="BGPR01000461">
    <property type="protein sequence ID" value="GBM21482.1"/>
    <property type="molecule type" value="Genomic_DNA"/>
</dbReference>
<evidence type="ECO:0000313" key="1">
    <source>
        <dbReference type="EMBL" id="GBM21482.1"/>
    </source>
</evidence>
<dbReference type="AlphaFoldDB" id="A0A4Y2DX75"/>
<evidence type="ECO:0000313" key="2">
    <source>
        <dbReference type="Proteomes" id="UP000499080"/>
    </source>
</evidence>
<protein>
    <submittedName>
        <fullName evidence="1">Uncharacterized protein</fullName>
    </submittedName>
</protein>
<accession>A0A4Y2DX75</accession>
<comment type="caution">
    <text evidence="1">The sequence shown here is derived from an EMBL/GenBank/DDBJ whole genome shotgun (WGS) entry which is preliminary data.</text>
</comment>
<sequence>MSKFPHHANEWTFDPFHPSTNLTGTISHTRRIFLGIGFRASNPQLTEPKFGHKDLLIFSFDQMARRIAESALHSPTFTPHQREKS</sequence>
<organism evidence="1 2">
    <name type="scientific">Araneus ventricosus</name>
    <name type="common">Orbweaver spider</name>
    <name type="synonym">Epeira ventricosa</name>
    <dbReference type="NCBI Taxonomy" id="182803"/>
    <lineage>
        <taxon>Eukaryota</taxon>
        <taxon>Metazoa</taxon>
        <taxon>Ecdysozoa</taxon>
        <taxon>Arthropoda</taxon>
        <taxon>Chelicerata</taxon>
        <taxon>Arachnida</taxon>
        <taxon>Araneae</taxon>
        <taxon>Araneomorphae</taxon>
        <taxon>Entelegynae</taxon>
        <taxon>Araneoidea</taxon>
        <taxon>Araneidae</taxon>
        <taxon>Araneus</taxon>
    </lineage>
</organism>
<gene>
    <name evidence="1" type="ORF">AVEN_249912_1</name>
</gene>
<dbReference type="Proteomes" id="UP000499080">
    <property type="component" value="Unassembled WGS sequence"/>
</dbReference>
<reference evidence="1 2" key="1">
    <citation type="journal article" date="2019" name="Sci. Rep.">
        <title>Orb-weaving spider Araneus ventricosus genome elucidates the spidroin gene catalogue.</title>
        <authorList>
            <person name="Kono N."/>
            <person name="Nakamura H."/>
            <person name="Ohtoshi R."/>
            <person name="Moran D.A.P."/>
            <person name="Shinohara A."/>
            <person name="Yoshida Y."/>
            <person name="Fujiwara M."/>
            <person name="Mori M."/>
            <person name="Tomita M."/>
            <person name="Arakawa K."/>
        </authorList>
    </citation>
    <scope>NUCLEOTIDE SEQUENCE [LARGE SCALE GENOMIC DNA]</scope>
</reference>
<name>A0A4Y2DX75_ARAVE</name>
<keyword evidence="2" id="KW-1185">Reference proteome</keyword>